<dbReference type="HAMAP" id="MF_00600">
    <property type="entry name" value="CH60"/>
    <property type="match status" value="1"/>
</dbReference>
<dbReference type="SUPFAM" id="SSF52029">
    <property type="entry name" value="GroEL apical domain-like"/>
    <property type="match status" value="1"/>
</dbReference>
<sequence length="549" mass="57932">MAAKDVKFGRDAREGILRGVDTLANAVKVTLGPKGRNVVIDKSFGAPRITKDGVTVAKEIELKDKFENMGAQMIKEVASKANDTAGDGTTTATVLAQSIVTEGMKSVAAGMNPMDLKRGIDLAVAKVVEDLKGRSKDVSGSQEIAQVGIISANGDREVGEKIAEAMDKVGKEGVITVDESKGLEFELETVEGMQFDRGYLSPYFITNPEKMTVELENPYILIHEKKLSNLQAMLPVLEAAVQSGRPLLIIAEDIEGEALATLVVNKLRGGLKVAAVKAPGFGDRRKAMLQDIAILTQGEMISEDLGIKLENVTLNMLGQAKKVTIDKDNTTIVDGAGSEDDIKARVNEIRTQIDNTSSDYDREKLQERLAKLAGGVAVIKVGGATEVEVKERKDRVDDALHATRAAVEEGIVPGGGTALLYATKSLDGLEGENDDQTRGIDIVRRALQAPVRQIATNAGHDGAVVAGKLVDANDDTLGFNAATDTYENLVAAGVIDPTKVVRTALQDAASVAGLLITTEAAIVDKPEDKPAGGGMPDMGGMGGMGGMGF</sequence>
<evidence type="ECO:0000256" key="2">
    <source>
        <dbReference type="ARBA" id="ARBA00022741"/>
    </source>
</evidence>
<feature type="binding site" evidence="6">
    <location>
        <begin position="87"/>
        <end position="91"/>
    </location>
    <ligand>
        <name>ATP</name>
        <dbReference type="ChEBI" id="CHEBI:30616"/>
    </ligand>
</feature>
<dbReference type="InterPro" id="IPR027410">
    <property type="entry name" value="TCP-1-like_intermed_sf"/>
</dbReference>
<keyword evidence="6" id="KW-0963">Cytoplasm</keyword>
<proteinExistence type="inferred from homology"/>
<dbReference type="InterPro" id="IPR001844">
    <property type="entry name" value="Cpn60/GroEL"/>
</dbReference>
<gene>
    <name evidence="6 9" type="primary">groL</name>
    <name evidence="6" type="synonym">groEL</name>
    <name evidence="9" type="ORF">K3181_06170</name>
</gene>
<dbReference type="Proteomes" id="UP000782554">
    <property type="component" value="Unassembled WGS sequence"/>
</dbReference>
<dbReference type="NCBIfam" id="NF000592">
    <property type="entry name" value="PRK00013.1"/>
    <property type="match status" value="1"/>
</dbReference>
<dbReference type="InterPro" id="IPR018370">
    <property type="entry name" value="Chaperonin_Cpn60_CS"/>
</dbReference>
<dbReference type="SUPFAM" id="SSF48592">
    <property type="entry name" value="GroEL equatorial domain-like"/>
    <property type="match status" value="1"/>
</dbReference>
<dbReference type="PROSITE" id="PS00296">
    <property type="entry name" value="CHAPERONINS_CPN60"/>
    <property type="match status" value="1"/>
</dbReference>
<dbReference type="CDD" id="cd03344">
    <property type="entry name" value="GroEL"/>
    <property type="match status" value="1"/>
</dbReference>
<keyword evidence="2 6" id="KW-0547">Nucleotide-binding</keyword>
<dbReference type="Gene3D" id="3.30.260.10">
    <property type="entry name" value="TCP-1-like chaperonin intermediate domain"/>
    <property type="match status" value="1"/>
</dbReference>
<dbReference type="EMBL" id="JAIGNU010000001">
    <property type="protein sequence ID" value="MBX7501021.1"/>
    <property type="molecule type" value="Genomic_DNA"/>
</dbReference>
<dbReference type="SUPFAM" id="SSF54849">
    <property type="entry name" value="GroEL-intermediate domain like"/>
    <property type="match status" value="1"/>
</dbReference>
<feature type="binding site" evidence="6">
    <location>
        <position position="51"/>
    </location>
    <ligand>
        <name>ATP</name>
        <dbReference type="ChEBI" id="CHEBI:30616"/>
    </ligand>
</feature>
<dbReference type="Pfam" id="PF00118">
    <property type="entry name" value="Cpn60_TCP1"/>
    <property type="match status" value="1"/>
</dbReference>
<dbReference type="Gene3D" id="3.50.7.10">
    <property type="entry name" value="GroEL"/>
    <property type="match status" value="1"/>
</dbReference>
<keyword evidence="3 6" id="KW-0067">ATP-binding</keyword>
<evidence type="ECO:0000256" key="5">
    <source>
        <dbReference type="ARBA" id="ARBA00023235"/>
    </source>
</evidence>
<organism evidence="9 10">
    <name type="scientific">Qipengyuania mesophila</name>
    <dbReference type="NCBI Taxonomy" id="2867246"/>
    <lineage>
        <taxon>Bacteria</taxon>
        <taxon>Pseudomonadati</taxon>
        <taxon>Pseudomonadota</taxon>
        <taxon>Alphaproteobacteria</taxon>
        <taxon>Sphingomonadales</taxon>
        <taxon>Erythrobacteraceae</taxon>
        <taxon>Qipengyuania</taxon>
    </lineage>
</organism>
<name>A0ABS7JTW5_9SPHN</name>
<evidence type="ECO:0000256" key="8">
    <source>
        <dbReference type="RuleBase" id="RU000419"/>
    </source>
</evidence>
<evidence type="ECO:0000256" key="7">
    <source>
        <dbReference type="RuleBase" id="RU000418"/>
    </source>
</evidence>
<accession>A0ABS7JTW5</accession>
<dbReference type="RefSeq" id="WP_221601778.1">
    <property type="nucleotide sequence ID" value="NZ_CAXQPQ010000028.1"/>
</dbReference>
<keyword evidence="4 6" id="KW-0143">Chaperone</keyword>
<dbReference type="PANTHER" id="PTHR45633">
    <property type="entry name" value="60 KDA HEAT SHOCK PROTEIN, MITOCHONDRIAL"/>
    <property type="match status" value="1"/>
</dbReference>
<dbReference type="NCBIfam" id="NF009487">
    <property type="entry name" value="PRK12849.1"/>
    <property type="match status" value="1"/>
</dbReference>
<evidence type="ECO:0000256" key="6">
    <source>
        <dbReference type="HAMAP-Rule" id="MF_00600"/>
    </source>
</evidence>
<dbReference type="Gene3D" id="1.10.560.10">
    <property type="entry name" value="GroEL-like equatorial domain"/>
    <property type="match status" value="1"/>
</dbReference>
<dbReference type="InterPro" id="IPR002423">
    <property type="entry name" value="Cpn60/GroEL/TCP-1"/>
</dbReference>
<evidence type="ECO:0000313" key="10">
    <source>
        <dbReference type="Proteomes" id="UP000782554"/>
    </source>
</evidence>
<evidence type="ECO:0000256" key="4">
    <source>
        <dbReference type="ARBA" id="ARBA00023186"/>
    </source>
</evidence>
<feature type="binding site" evidence="6">
    <location>
        <begin position="30"/>
        <end position="33"/>
    </location>
    <ligand>
        <name>ATP</name>
        <dbReference type="ChEBI" id="CHEBI:30616"/>
    </ligand>
</feature>
<comment type="function">
    <text evidence="6 8">Together with its co-chaperonin GroES, plays an essential role in assisting protein folding. The GroEL-GroES system forms a nano-cage that allows encapsulation of the non-native substrate proteins and provides a physical environment optimized to promote and accelerate protein folding.</text>
</comment>
<comment type="caution">
    <text evidence="9">The sequence shown here is derived from an EMBL/GenBank/DDBJ whole genome shotgun (WGS) entry which is preliminary data.</text>
</comment>
<keyword evidence="10" id="KW-1185">Reference proteome</keyword>
<feature type="binding site" evidence="6">
    <location>
        <position position="496"/>
    </location>
    <ligand>
        <name>ATP</name>
        <dbReference type="ChEBI" id="CHEBI:30616"/>
    </ligand>
</feature>
<dbReference type="NCBIfam" id="NF009488">
    <property type="entry name" value="PRK12850.1"/>
    <property type="match status" value="1"/>
</dbReference>
<dbReference type="EC" id="5.6.1.7" evidence="6"/>
<dbReference type="PRINTS" id="PR00298">
    <property type="entry name" value="CHAPERONIN60"/>
</dbReference>
<comment type="similarity">
    <text evidence="1 6 7">Belongs to the chaperonin (HSP60) family.</text>
</comment>
<keyword evidence="5 6" id="KW-0413">Isomerase</keyword>
<dbReference type="NCBIfam" id="NF009489">
    <property type="entry name" value="PRK12851.1"/>
    <property type="match status" value="1"/>
</dbReference>
<protein>
    <recommendedName>
        <fullName evidence="6">Chaperonin GroEL</fullName>
        <ecNumber evidence="6">5.6.1.7</ecNumber>
    </recommendedName>
    <alternativeName>
        <fullName evidence="6">60 kDa chaperonin</fullName>
    </alternativeName>
    <alternativeName>
        <fullName evidence="6">Chaperonin-60</fullName>
        <shortName evidence="6">Cpn60</shortName>
    </alternativeName>
</protein>
<feature type="binding site" evidence="6">
    <location>
        <position position="415"/>
    </location>
    <ligand>
        <name>ATP</name>
        <dbReference type="ChEBI" id="CHEBI:30616"/>
    </ligand>
</feature>
<feature type="binding site" evidence="6">
    <location>
        <begin position="480"/>
        <end position="482"/>
    </location>
    <ligand>
        <name>ATP</name>
        <dbReference type="ChEBI" id="CHEBI:30616"/>
    </ligand>
</feature>
<reference evidence="9 10" key="1">
    <citation type="submission" date="2021-08" db="EMBL/GenBank/DDBJ databases">
        <title>Comparative Genomics Analysis of the Genus Qipengyuania Reveals Extensive Genetic Diversity and Metabolic Versatility, Including the Description of Fifteen Novel Species.</title>
        <authorList>
            <person name="Liu Y."/>
        </authorList>
    </citation>
    <scope>NUCLEOTIDE SEQUENCE [LARGE SCALE GENOMIC DNA]</scope>
    <source>
        <strain evidence="9 10">YG27</strain>
    </source>
</reference>
<evidence type="ECO:0000313" key="9">
    <source>
        <dbReference type="EMBL" id="MBX7501021.1"/>
    </source>
</evidence>
<comment type="subcellular location">
    <subcellularLocation>
        <location evidence="6">Cytoplasm</location>
    </subcellularLocation>
</comment>
<comment type="subunit">
    <text evidence="6 8">Forms a cylinder of 14 subunits composed of two heptameric rings stacked back-to-back. Interacts with the co-chaperonin GroES.</text>
</comment>
<dbReference type="NCBIfam" id="TIGR02348">
    <property type="entry name" value="GroEL"/>
    <property type="match status" value="1"/>
</dbReference>
<dbReference type="InterPro" id="IPR027413">
    <property type="entry name" value="GROEL-like_equatorial_sf"/>
</dbReference>
<evidence type="ECO:0000256" key="3">
    <source>
        <dbReference type="ARBA" id="ARBA00022840"/>
    </source>
</evidence>
<dbReference type="InterPro" id="IPR027409">
    <property type="entry name" value="GroEL-like_apical_dom_sf"/>
</dbReference>
<evidence type="ECO:0000256" key="1">
    <source>
        <dbReference type="ARBA" id="ARBA00006607"/>
    </source>
</evidence>